<organism evidence="1 2">
    <name type="scientific">Thermococcus sibiricus (strain DSM 12597 / MM 739)</name>
    <dbReference type="NCBI Taxonomy" id="604354"/>
    <lineage>
        <taxon>Archaea</taxon>
        <taxon>Methanobacteriati</taxon>
        <taxon>Methanobacteriota</taxon>
        <taxon>Thermococci</taxon>
        <taxon>Thermococcales</taxon>
        <taxon>Thermococcaceae</taxon>
        <taxon>Thermococcus</taxon>
    </lineage>
</organism>
<accession>C6A070</accession>
<evidence type="ECO:0000313" key="1">
    <source>
        <dbReference type="EMBL" id="ACS91051.1"/>
    </source>
</evidence>
<protein>
    <submittedName>
        <fullName evidence="1">Uncharacterized protein</fullName>
    </submittedName>
</protein>
<name>C6A070_THESM</name>
<evidence type="ECO:0000313" key="2">
    <source>
        <dbReference type="Proteomes" id="UP000009079"/>
    </source>
</evidence>
<dbReference type="STRING" id="604354.TSIB_2004"/>
<dbReference type="AlphaFoldDB" id="C6A070"/>
<keyword evidence="2" id="KW-1185">Reference proteome</keyword>
<sequence length="48" mass="5265">MRGFVVSVGLVVGVLEVEVLLEIHMLMNTIIIISNDTTILFIESHLGV</sequence>
<gene>
    <name evidence="1" type="ordered locus">TSIB_2004</name>
</gene>
<reference evidence="1 2" key="1">
    <citation type="journal article" date="2009" name="Appl. Environ. Microbiol.">
        <title>Metabolic versatility and indigenous origin of the archaeon Thermococcus sibiricus, isolated from a siberian oil reservoir, as revealed by genome analysis.</title>
        <authorList>
            <person name="Mardanov A.V."/>
            <person name="Ravin N.V."/>
            <person name="Svetlitchnyi V.A."/>
            <person name="Beletsky A.V."/>
            <person name="Miroshnichenko M.L."/>
            <person name="Bonch-Osmolovskaya E.A."/>
            <person name="Skryabin K.G."/>
        </authorList>
    </citation>
    <scope>NUCLEOTIDE SEQUENCE [LARGE SCALE GENOMIC DNA]</scope>
    <source>
        <strain evidence="2">DSM 12597 / MM 739</strain>
    </source>
</reference>
<proteinExistence type="predicted"/>
<dbReference type="KEGG" id="tsi:TSIB_2004"/>
<dbReference type="EMBL" id="CP001463">
    <property type="protein sequence ID" value="ACS91051.1"/>
    <property type="molecule type" value="Genomic_DNA"/>
</dbReference>
<dbReference type="HOGENOM" id="CLU_3148174_0_0_2"/>
<dbReference type="Proteomes" id="UP000009079">
    <property type="component" value="Chromosome"/>
</dbReference>